<evidence type="ECO:0000256" key="4">
    <source>
        <dbReference type="ARBA" id="ARBA00022989"/>
    </source>
</evidence>
<dbReference type="EMBL" id="AMQS01000002">
    <property type="protein sequence ID" value="EKF52358.1"/>
    <property type="molecule type" value="Genomic_DNA"/>
</dbReference>
<protein>
    <recommendedName>
        <fullName evidence="7">Phage shock protein PspC N-terminal domain-containing protein</fullName>
    </recommendedName>
</protein>
<keyword evidence="3 6" id="KW-0812">Transmembrane</keyword>
<feature type="domain" description="Phage shock protein PspC N-terminal" evidence="7">
    <location>
        <begin position="4"/>
        <end position="64"/>
    </location>
</feature>
<dbReference type="Proteomes" id="UP000006787">
    <property type="component" value="Unassembled WGS sequence"/>
</dbReference>
<keyword evidence="2" id="KW-1003">Cell membrane</keyword>
<proteinExistence type="predicted"/>
<dbReference type="PANTHER" id="PTHR33885">
    <property type="entry name" value="PHAGE SHOCK PROTEIN C"/>
    <property type="match status" value="1"/>
</dbReference>
<sequence length="65" mass="7019">MAQKQLTKSSSNRMLTGTIAGVGEYFGLSRDIITLLRILYVLLAFGSLGTLVLVYIVASFLIPSP</sequence>
<dbReference type="InterPro" id="IPR007168">
    <property type="entry name" value="Phageshock_PspC_N"/>
</dbReference>
<feature type="transmembrane region" description="Helical" evidence="6">
    <location>
        <begin position="38"/>
        <end position="62"/>
    </location>
</feature>
<comment type="subcellular location">
    <subcellularLocation>
        <location evidence="1">Cell membrane</location>
        <topology evidence="1">Single-pass membrane protein</topology>
    </subcellularLocation>
</comment>
<gene>
    <name evidence="8" type="ORF">C426_0240</name>
</gene>
<organism evidence="8 9">
    <name type="scientific">Lactococcus garvieae DCC43</name>
    <dbReference type="NCBI Taxonomy" id="1231377"/>
    <lineage>
        <taxon>Bacteria</taxon>
        <taxon>Bacillati</taxon>
        <taxon>Bacillota</taxon>
        <taxon>Bacilli</taxon>
        <taxon>Lactobacillales</taxon>
        <taxon>Streptococcaceae</taxon>
        <taxon>Lactococcus</taxon>
    </lineage>
</organism>
<evidence type="ECO:0000313" key="8">
    <source>
        <dbReference type="EMBL" id="EKF52358.1"/>
    </source>
</evidence>
<evidence type="ECO:0000256" key="3">
    <source>
        <dbReference type="ARBA" id="ARBA00022692"/>
    </source>
</evidence>
<evidence type="ECO:0000313" key="9">
    <source>
        <dbReference type="Proteomes" id="UP000006787"/>
    </source>
</evidence>
<reference evidence="8 9" key="1">
    <citation type="journal article" date="2012" name="J. Bacteriol.">
        <title>Genome Sequence of the Bacteriocin-Producing Strain Lactococcus garvieae DCC43.</title>
        <authorList>
            <person name="Gabrielsen C."/>
            <person name="Brede D.A."/>
            <person name="Hernandez P.E."/>
            <person name="Nes I.F."/>
            <person name="Diep D.B."/>
        </authorList>
    </citation>
    <scope>NUCLEOTIDE SEQUENCE [LARGE SCALE GENOMIC DNA]</scope>
    <source>
        <strain evidence="8 9">DCC43</strain>
    </source>
</reference>
<accession>K2NXN6</accession>
<evidence type="ECO:0000256" key="1">
    <source>
        <dbReference type="ARBA" id="ARBA00004162"/>
    </source>
</evidence>
<evidence type="ECO:0000256" key="5">
    <source>
        <dbReference type="ARBA" id="ARBA00023136"/>
    </source>
</evidence>
<dbReference type="eggNOG" id="COG1983">
    <property type="taxonomic scope" value="Bacteria"/>
</dbReference>
<evidence type="ECO:0000256" key="6">
    <source>
        <dbReference type="SAM" id="Phobius"/>
    </source>
</evidence>
<dbReference type="GO" id="GO:0005886">
    <property type="term" value="C:plasma membrane"/>
    <property type="evidence" value="ECO:0007669"/>
    <property type="project" value="UniProtKB-SubCell"/>
</dbReference>
<evidence type="ECO:0000259" key="7">
    <source>
        <dbReference type="Pfam" id="PF04024"/>
    </source>
</evidence>
<keyword evidence="5 6" id="KW-0472">Membrane</keyword>
<dbReference type="InterPro" id="IPR052027">
    <property type="entry name" value="PspC"/>
</dbReference>
<dbReference type="RefSeq" id="WP_004259545.1">
    <property type="nucleotide sequence ID" value="NZ_AMQS01000002.1"/>
</dbReference>
<name>K2NXN6_9LACT</name>
<dbReference type="PANTHER" id="PTHR33885:SF3">
    <property type="entry name" value="PHAGE SHOCK PROTEIN C"/>
    <property type="match status" value="1"/>
</dbReference>
<dbReference type="PATRIC" id="fig|1231377.3.peg.239"/>
<evidence type="ECO:0000256" key="2">
    <source>
        <dbReference type="ARBA" id="ARBA00022475"/>
    </source>
</evidence>
<keyword evidence="4 6" id="KW-1133">Transmembrane helix</keyword>
<comment type="caution">
    <text evidence="8">The sequence shown here is derived from an EMBL/GenBank/DDBJ whole genome shotgun (WGS) entry which is preliminary data.</text>
</comment>
<dbReference type="Pfam" id="PF04024">
    <property type="entry name" value="PspC"/>
    <property type="match status" value="1"/>
</dbReference>
<dbReference type="AlphaFoldDB" id="K2NXN6"/>